<evidence type="ECO:0000256" key="3">
    <source>
        <dbReference type="ARBA" id="ARBA00022839"/>
    </source>
</evidence>
<dbReference type="GO" id="GO:0003676">
    <property type="term" value="F:nucleic acid binding"/>
    <property type="evidence" value="ECO:0007669"/>
    <property type="project" value="InterPro"/>
</dbReference>
<dbReference type="GO" id="GO:0005829">
    <property type="term" value="C:cytosol"/>
    <property type="evidence" value="ECO:0007669"/>
    <property type="project" value="TreeGrafter"/>
</dbReference>
<evidence type="ECO:0000313" key="5">
    <source>
        <dbReference type="EMBL" id="QHW31219.1"/>
    </source>
</evidence>
<dbReference type="RefSeq" id="WP_162640028.1">
    <property type="nucleotide sequence ID" value="NZ_CP048286.1"/>
</dbReference>
<dbReference type="CDD" id="cd06127">
    <property type="entry name" value="DEDDh"/>
    <property type="match status" value="1"/>
</dbReference>
<dbReference type="SMART" id="SM00479">
    <property type="entry name" value="EXOIII"/>
    <property type="match status" value="1"/>
</dbReference>
<dbReference type="AlphaFoldDB" id="A0A6C0NYE6"/>
<dbReference type="Proteomes" id="UP000479114">
    <property type="component" value="Chromosome"/>
</dbReference>
<dbReference type="SUPFAM" id="SSF53098">
    <property type="entry name" value="Ribonuclease H-like"/>
    <property type="match status" value="1"/>
</dbReference>
<evidence type="ECO:0000256" key="1">
    <source>
        <dbReference type="ARBA" id="ARBA00022722"/>
    </source>
</evidence>
<dbReference type="PANTHER" id="PTHR30231">
    <property type="entry name" value="DNA POLYMERASE III SUBUNIT EPSILON"/>
    <property type="match status" value="1"/>
</dbReference>
<evidence type="ECO:0000313" key="6">
    <source>
        <dbReference type="Proteomes" id="UP000479114"/>
    </source>
</evidence>
<keyword evidence="1" id="KW-0540">Nuclease</keyword>
<dbReference type="GO" id="GO:0008408">
    <property type="term" value="F:3'-5' exonuclease activity"/>
    <property type="evidence" value="ECO:0007669"/>
    <property type="project" value="TreeGrafter"/>
</dbReference>
<dbReference type="InterPro" id="IPR012337">
    <property type="entry name" value="RNaseH-like_sf"/>
</dbReference>
<dbReference type="PANTHER" id="PTHR30231:SF41">
    <property type="entry name" value="DNA POLYMERASE III SUBUNIT EPSILON"/>
    <property type="match status" value="1"/>
</dbReference>
<sequence length="218" mass="25049">MTCISDTEYAVSELFVDDFANQRYCVFDFEATGIIPETEHITQIGAVIVENGRIQESRSFNTLVKSPKPIPAAVEQHTGINNTALEHAPALQEVYDDFLAFTKDCILVTHAGYEFDLPLLSKECRLLDLPMITNKCLDTKALFSFLHPEIQDIIWTDYLIKHYKVNDRDLRRHDALADSILIGRIFLQIMDEFLERDLRNIAFEEKVIVKRFQVVPLA</sequence>
<keyword evidence="2" id="KW-0378">Hydrolase</keyword>
<dbReference type="Gene3D" id="3.30.420.10">
    <property type="entry name" value="Ribonuclease H-like superfamily/Ribonuclease H"/>
    <property type="match status" value="1"/>
</dbReference>
<feature type="domain" description="Exonuclease" evidence="4">
    <location>
        <begin position="23"/>
        <end position="195"/>
    </location>
</feature>
<dbReference type="KEGG" id="prz:GZH47_10345"/>
<dbReference type="FunFam" id="3.30.420.10:FF:000045">
    <property type="entry name" value="3'-5' exonuclease DinG"/>
    <property type="match status" value="1"/>
</dbReference>
<dbReference type="InterPro" id="IPR036397">
    <property type="entry name" value="RNaseH_sf"/>
</dbReference>
<evidence type="ECO:0000256" key="2">
    <source>
        <dbReference type="ARBA" id="ARBA00022801"/>
    </source>
</evidence>
<accession>A0A6C0NYE6</accession>
<dbReference type="GO" id="GO:0045004">
    <property type="term" value="P:DNA replication proofreading"/>
    <property type="evidence" value="ECO:0007669"/>
    <property type="project" value="TreeGrafter"/>
</dbReference>
<name>A0A6C0NYE6_9BACL</name>
<dbReference type="Pfam" id="PF00929">
    <property type="entry name" value="RNase_T"/>
    <property type="match status" value="1"/>
</dbReference>
<keyword evidence="3 5" id="KW-0269">Exonuclease</keyword>
<proteinExistence type="predicted"/>
<evidence type="ECO:0000259" key="4">
    <source>
        <dbReference type="SMART" id="SM00479"/>
    </source>
</evidence>
<gene>
    <name evidence="5" type="ORF">GZH47_10345</name>
</gene>
<dbReference type="EMBL" id="CP048286">
    <property type="protein sequence ID" value="QHW31219.1"/>
    <property type="molecule type" value="Genomic_DNA"/>
</dbReference>
<keyword evidence="6" id="KW-1185">Reference proteome</keyword>
<protein>
    <submittedName>
        <fullName evidence="5">3'-5' exonuclease</fullName>
    </submittedName>
</protein>
<reference evidence="5 6" key="1">
    <citation type="submission" date="2020-02" db="EMBL/GenBank/DDBJ databases">
        <title>Paenibacillus sp. nov., isolated from rhizosphere soil of tomato.</title>
        <authorList>
            <person name="Weon H.-Y."/>
            <person name="Lee S.A."/>
        </authorList>
    </citation>
    <scope>NUCLEOTIDE SEQUENCE [LARGE SCALE GENOMIC DNA]</scope>
    <source>
        <strain evidence="5 6">14171R-81</strain>
    </source>
</reference>
<dbReference type="InterPro" id="IPR013520">
    <property type="entry name" value="Ribonucl_H"/>
</dbReference>
<organism evidence="5 6">
    <name type="scientific">Paenibacillus rhizovicinus</name>
    <dbReference type="NCBI Taxonomy" id="2704463"/>
    <lineage>
        <taxon>Bacteria</taxon>
        <taxon>Bacillati</taxon>
        <taxon>Bacillota</taxon>
        <taxon>Bacilli</taxon>
        <taxon>Bacillales</taxon>
        <taxon>Paenibacillaceae</taxon>
        <taxon>Paenibacillus</taxon>
    </lineage>
</organism>